<evidence type="ECO:0000256" key="1">
    <source>
        <dbReference type="ARBA" id="ARBA00022729"/>
    </source>
</evidence>
<accession>A0A9P4SEL8</accession>
<keyword evidence="5" id="KW-1185">Reference proteome</keyword>
<name>A0A9P4SEL8_9PEZI</name>
<dbReference type="Gene3D" id="2.60.40.10">
    <property type="entry name" value="Immunoglobulins"/>
    <property type="match status" value="1"/>
</dbReference>
<dbReference type="Gene3D" id="2.130.10.80">
    <property type="entry name" value="Galactose oxidase/kelch, beta-propeller"/>
    <property type="match status" value="1"/>
</dbReference>
<feature type="signal peptide" evidence="2">
    <location>
        <begin position="1"/>
        <end position="21"/>
    </location>
</feature>
<sequence>MSYLIRVLAICLAVRLSSVDAWEHGAGPAPNNGAARQFIVFDPTVAGNPAVAQAVPLDRTGWTATADSSQSGNAASSVLDGDTGTIWHTAYDPTVAQLPHNIVIDMKAAKWINGVTIMPRQDGNNGNIGQHTIEVSQDGTNWGSPVATGTYLNDKSLKTTIFGNRLARYVRITARTEAQSDANQWTSAAEINILAGPDPILPPGQWSGTIDFPIVPAAAAVVPRTGKVLAWSAWAATQFGGSPGGYTLTATYDPATGVVSQRRVSNTAHDMFCPGISMDFNGRPVVTGGNDAAKTSIYDPIADTWTSGSNMKISRGYQSSTTLSDGRIFTIGGSWSGGNGGKNGEVYNPSSNTWTLLRSATVANMLTKDRGGVYRADNHAWLFGWKNGFVFQAGPSINMNWYGTSGSGSVKLSGPRASDVDAMNGNAVMYDAVAGKILTMGGGQHYQAAPGIPNTHVITINNPNASATVTKVANMAYARAFGNAVVLPDGKVFVSGGQGWAEPFTDNTAVYYPELWDPATQTWTVMAPNAVPRTYHSIGLLLNDATVLIGGGGLCGNCPTNHFDAEIWSPPYLFNADGSRATRPRITAVTPTTSGNAEVAVGGTLTVRTDSAVSKFSLVRMGSATHTVNTDHRRVPLTGTRTTTNQYSVKLPTDAGVLLPGYWMLFVMNDRGTPSLGFTVKVKL</sequence>
<feature type="chain" id="PRO_5040122305" evidence="2">
    <location>
        <begin position="22"/>
        <end position="684"/>
    </location>
</feature>
<dbReference type="InterPro" id="IPR006652">
    <property type="entry name" value="Kelch_1"/>
</dbReference>
<dbReference type="InterPro" id="IPR000421">
    <property type="entry name" value="FA58C"/>
</dbReference>
<dbReference type="InterPro" id="IPR008979">
    <property type="entry name" value="Galactose-bd-like_sf"/>
</dbReference>
<feature type="domain" description="F5/8 type C" evidence="3">
    <location>
        <begin position="44"/>
        <end position="196"/>
    </location>
</feature>
<dbReference type="Gene3D" id="2.60.120.260">
    <property type="entry name" value="Galactose-binding domain-like"/>
    <property type="match status" value="1"/>
</dbReference>
<dbReference type="InterPro" id="IPR037293">
    <property type="entry name" value="Gal_Oxidase_central_sf"/>
</dbReference>
<dbReference type="PANTHER" id="PTHR32208">
    <property type="entry name" value="SECRETED PROTEIN-RELATED"/>
    <property type="match status" value="1"/>
</dbReference>
<dbReference type="AlphaFoldDB" id="A0A9P4SEL8"/>
<dbReference type="Pfam" id="PF09118">
    <property type="entry name" value="GO-like_E_set"/>
    <property type="match status" value="1"/>
</dbReference>
<dbReference type="InterPro" id="IPR009880">
    <property type="entry name" value="Glyoxal_oxidase_N"/>
</dbReference>
<dbReference type="InterPro" id="IPR011043">
    <property type="entry name" value="Gal_Oxase/kelch_b-propeller"/>
</dbReference>
<dbReference type="Pfam" id="PF00754">
    <property type="entry name" value="F5_F8_type_C"/>
    <property type="match status" value="1"/>
</dbReference>
<proteinExistence type="predicted"/>
<dbReference type="SUPFAM" id="SSF49785">
    <property type="entry name" value="Galactose-binding domain-like"/>
    <property type="match status" value="1"/>
</dbReference>
<gene>
    <name evidence="4" type="ORF">M501DRAFT_928869</name>
</gene>
<evidence type="ECO:0000313" key="4">
    <source>
        <dbReference type="EMBL" id="KAF2841135.1"/>
    </source>
</evidence>
<reference evidence="4" key="1">
    <citation type="journal article" date="2020" name="Stud. Mycol.">
        <title>101 Dothideomycetes genomes: a test case for predicting lifestyles and emergence of pathogens.</title>
        <authorList>
            <person name="Haridas S."/>
            <person name="Albert R."/>
            <person name="Binder M."/>
            <person name="Bloem J."/>
            <person name="Labutti K."/>
            <person name="Salamov A."/>
            <person name="Andreopoulos B."/>
            <person name="Baker S."/>
            <person name="Barry K."/>
            <person name="Bills G."/>
            <person name="Bluhm B."/>
            <person name="Cannon C."/>
            <person name="Castanera R."/>
            <person name="Culley D."/>
            <person name="Daum C."/>
            <person name="Ezra D."/>
            <person name="Gonzalez J."/>
            <person name="Henrissat B."/>
            <person name="Kuo A."/>
            <person name="Liang C."/>
            <person name="Lipzen A."/>
            <person name="Lutzoni F."/>
            <person name="Magnuson J."/>
            <person name="Mondo S."/>
            <person name="Nolan M."/>
            <person name="Ohm R."/>
            <person name="Pangilinan J."/>
            <person name="Park H.-J."/>
            <person name="Ramirez L."/>
            <person name="Alfaro M."/>
            <person name="Sun H."/>
            <person name="Tritt A."/>
            <person name="Yoshinaga Y."/>
            <person name="Zwiers L.-H."/>
            <person name="Turgeon B."/>
            <person name="Goodwin S."/>
            <person name="Spatafora J."/>
            <person name="Crous P."/>
            <person name="Grigoriev I."/>
        </authorList>
    </citation>
    <scope>NUCLEOTIDE SEQUENCE</scope>
    <source>
        <strain evidence="4">CBS 101060</strain>
    </source>
</reference>
<dbReference type="PROSITE" id="PS50022">
    <property type="entry name" value="FA58C_3"/>
    <property type="match status" value="1"/>
</dbReference>
<evidence type="ECO:0000313" key="5">
    <source>
        <dbReference type="Proteomes" id="UP000799429"/>
    </source>
</evidence>
<evidence type="ECO:0000256" key="2">
    <source>
        <dbReference type="SAM" id="SignalP"/>
    </source>
</evidence>
<dbReference type="SUPFAM" id="SSF50965">
    <property type="entry name" value="Galactose oxidase, central domain"/>
    <property type="match status" value="1"/>
</dbReference>
<comment type="caution">
    <text evidence="4">The sequence shown here is derived from an EMBL/GenBank/DDBJ whole genome shotgun (WGS) entry which is preliminary data.</text>
</comment>
<dbReference type="Pfam" id="PF07250">
    <property type="entry name" value="Glyoxal_oxid_N"/>
    <property type="match status" value="1"/>
</dbReference>
<dbReference type="InterPro" id="IPR014756">
    <property type="entry name" value="Ig_E-set"/>
</dbReference>
<dbReference type="Proteomes" id="UP000799429">
    <property type="component" value="Unassembled WGS sequence"/>
</dbReference>
<protein>
    <submittedName>
        <fullName evidence="4">Carbohydrate-binding module family 32</fullName>
    </submittedName>
</protein>
<organism evidence="4 5">
    <name type="scientific">Patellaria atrata CBS 101060</name>
    <dbReference type="NCBI Taxonomy" id="1346257"/>
    <lineage>
        <taxon>Eukaryota</taxon>
        <taxon>Fungi</taxon>
        <taxon>Dikarya</taxon>
        <taxon>Ascomycota</taxon>
        <taxon>Pezizomycotina</taxon>
        <taxon>Dothideomycetes</taxon>
        <taxon>Dothideomycetes incertae sedis</taxon>
        <taxon>Patellariales</taxon>
        <taxon>Patellariaceae</taxon>
        <taxon>Patellaria</taxon>
    </lineage>
</organism>
<dbReference type="PANTHER" id="PTHR32208:SF68">
    <property type="entry name" value="GALACTOSE OXIDASE"/>
    <property type="match status" value="1"/>
</dbReference>
<dbReference type="InterPro" id="IPR015202">
    <property type="entry name" value="GO-like_E_set"/>
</dbReference>
<dbReference type="EMBL" id="MU006091">
    <property type="protein sequence ID" value="KAF2841135.1"/>
    <property type="molecule type" value="Genomic_DNA"/>
</dbReference>
<dbReference type="SUPFAM" id="SSF81296">
    <property type="entry name" value="E set domains"/>
    <property type="match status" value="1"/>
</dbReference>
<evidence type="ECO:0000259" key="3">
    <source>
        <dbReference type="PROSITE" id="PS50022"/>
    </source>
</evidence>
<dbReference type="CDD" id="cd02851">
    <property type="entry name" value="E_set_GO_C"/>
    <property type="match status" value="1"/>
</dbReference>
<keyword evidence="1 2" id="KW-0732">Signal</keyword>
<dbReference type="SMART" id="SM00612">
    <property type="entry name" value="Kelch"/>
    <property type="match status" value="3"/>
</dbReference>
<dbReference type="InterPro" id="IPR013783">
    <property type="entry name" value="Ig-like_fold"/>
</dbReference>
<dbReference type="OrthoDB" id="2019572at2759"/>